<sequence length="1255" mass="138442">MASKDFSAFRSPDDRSRIIDDVDHQRHPIETANWVTKVLLLWVDPLILKGAKTPLTPRDTWKLRHQDTAACLHERFQTEWTIETHDQPTSPSFARALGRTLLKPTLNVTLGYAVYATLMLVQPSVIKTLVNYLQGKDNRADTGWAYGMAATLAVLAFISVTLMDYSHSLTVILGCNAKSIVMDAVFLKAISIPTVKSSGQVVTLVTIDSERLFAAYFTLPWIIVAPLTLLAIFVLIGTELGVLPSLVGGSAILGMLYLASRVAAEVGRIRGEIASVQANRVKLTNELLQGVRVVKMYGWEQCLEDEIERMRSKELALLKRFQIRRLLNDAMLAMAPVIALALCLAVYVAQDNVLTPAVAFTTLAYINVSRLPCTVFGGAVTSMSEAFTSCTRIGTFLQEAQVSTRPRVAHPSCLHDQVLARGSYRWQQDEPATLHDIDLVVEPRTLVMVVGPVGSGKSSLVRAILGEMHNEDGHEKGLQFAYASQDPWIQQDSVKANILFSRHLHEERYDCVLSACQLQADLATFPQADETEIGERGLNLSGGQKARVGLARALYDSSADIYLLDDPLSALDSKVATAVFRDGIQRLLGEKTVVLVLNSHYHLLRFAQRILVMEDGHIVGDGSFESLRDRFPHLFEHSTVVDPPPDDMLGTPSPLVNKPQDGALVAAEERKQGHVTFATYLKYFGSTGWNGYFVLSTVVASFVLAQLGLVLTDWYMGRWSARSSSSSTAATHVLIYLGLAFLSMGLLWSRSIYLLFLSTNCSKQLHRRVFHSVLHAPVHTFFDVTPVGRILNRFSSDLDQVDSMLPYAGVFFLNFMIQTVAVLIVCSVSAPFILVLYVPLVVVFYKIQAYFNRTAVELKRMDSVARSPVVNLVSEALAGLATIRAFNKTATFVSRNRDAIDHAQNLMMLHRTIYRWLEMRLDWLCTVVVAGVAFVLVASKDSLGITAAGLGLTYASQMSICLSRLVIGASLTDNLITCVERLDEYAALDHEGENDRLPSESSLEKMKPWPVDGNVSFESYSMRYRDHLDLVLRDVSFVVNGGEKVGICGRTGSGKSSLMVALFRMVEASSGCIKIDGVDISQVNLQTLRCRLTIIPQDPILFSGSLRFNIDPSQQASDADLWAVLKKVHLADRLEGGLDFQVAEKGSNLSVGQRQLLCIARALLRQSRVVVLDEATANIDLESDRLIQQTIKDCFRDVTMLIIAHRLDTIINSDRILVMDHGSAIEYDSPEVLLAKDGGAFAELAKHAQVAGSTG</sequence>
<dbReference type="Pfam" id="PF00664">
    <property type="entry name" value="ABC_membrane"/>
    <property type="match status" value="2"/>
</dbReference>
<feature type="transmembrane region" description="Helical" evidence="10">
    <location>
        <begin position="213"/>
        <end position="236"/>
    </location>
</feature>
<comment type="caution">
    <text evidence="13">The sequence shown here is derived from an EMBL/GenBank/DDBJ whole genome shotgun (WGS) entry which is preliminary data.</text>
</comment>
<evidence type="ECO:0000256" key="3">
    <source>
        <dbReference type="ARBA" id="ARBA00022448"/>
    </source>
</evidence>
<dbReference type="SUPFAM" id="SSF52540">
    <property type="entry name" value="P-loop containing nucleoside triphosphate hydrolases"/>
    <property type="match status" value="2"/>
</dbReference>
<dbReference type="InterPro" id="IPR011527">
    <property type="entry name" value="ABC1_TM_dom"/>
</dbReference>
<dbReference type="FunFam" id="3.40.50.300:FF:000074">
    <property type="entry name" value="Multidrug resistance-associated protein 5 isoform 1"/>
    <property type="match status" value="1"/>
</dbReference>
<dbReference type="SMART" id="SM00382">
    <property type="entry name" value="AAA"/>
    <property type="match status" value="2"/>
</dbReference>
<dbReference type="CDD" id="cd03250">
    <property type="entry name" value="ABCC_MRP_domain1"/>
    <property type="match status" value="1"/>
</dbReference>
<dbReference type="InterPro" id="IPR027417">
    <property type="entry name" value="P-loop_NTPase"/>
</dbReference>
<dbReference type="GO" id="GO:0005774">
    <property type="term" value="C:vacuolar membrane"/>
    <property type="evidence" value="ECO:0007669"/>
    <property type="project" value="UniProtKB-SubCell"/>
</dbReference>
<evidence type="ECO:0000256" key="10">
    <source>
        <dbReference type="SAM" id="Phobius"/>
    </source>
</evidence>
<evidence type="ECO:0000256" key="6">
    <source>
        <dbReference type="ARBA" id="ARBA00022741"/>
    </source>
</evidence>
<gene>
    <name evidence="13" type="ORF">Ae201684_011429</name>
</gene>
<evidence type="ECO:0000259" key="11">
    <source>
        <dbReference type="PROSITE" id="PS50893"/>
    </source>
</evidence>
<dbReference type="InterPro" id="IPR036640">
    <property type="entry name" value="ABC1_TM_sf"/>
</dbReference>
<evidence type="ECO:0000313" key="13">
    <source>
        <dbReference type="EMBL" id="KAF0731163.1"/>
    </source>
</evidence>
<feature type="transmembrane region" description="Helical" evidence="10">
    <location>
        <begin position="242"/>
        <end position="260"/>
    </location>
</feature>
<dbReference type="CDD" id="cd03244">
    <property type="entry name" value="ABCC_MRP_domain2"/>
    <property type="match status" value="1"/>
</dbReference>
<dbReference type="Pfam" id="PF00005">
    <property type="entry name" value="ABC_tran"/>
    <property type="match status" value="2"/>
</dbReference>
<dbReference type="CDD" id="cd18580">
    <property type="entry name" value="ABC_6TM_ABCC_D2"/>
    <property type="match status" value="1"/>
</dbReference>
<dbReference type="EMBL" id="VJMJ01000146">
    <property type="protein sequence ID" value="KAF0731163.1"/>
    <property type="molecule type" value="Genomic_DNA"/>
</dbReference>
<dbReference type="GO" id="GO:0005524">
    <property type="term" value="F:ATP binding"/>
    <property type="evidence" value="ECO:0007669"/>
    <property type="project" value="UniProtKB-KW"/>
</dbReference>
<keyword evidence="4 10" id="KW-0812">Transmembrane</keyword>
<feature type="transmembrane region" description="Helical" evidence="10">
    <location>
        <begin position="733"/>
        <end position="756"/>
    </location>
</feature>
<dbReference type="FunFam" id="3.40.50.300:FF:000997">
    <property type="entry name" value="Multidrug resistance-associated protein 1"/>
    <property type="match status" value="1"/>
</dbReference>
<reference evidence="13 14" key="1">
    <citation type="submission" date="2019-07" db="EMBL/GenBank/DDBJ databases">
        <title>Genomics analysis of Aphanomyces spp. identifies a new class of oomycete effector associated with host adaptation.</title>
        <authorList>
            <person name="Gaulin E."/>
        </authorList>
    </citation>
    <scope>NUCLEOTIDE SEQUENCE [LARGE SCALE GENOMIC DNA]</scope>
    <source>
        <strain evidence="13 14">ATCC 201684</strain>
    </source>
</reference>
<keyword evidence="5" id="KW-0677">Repeat</keyword>
<dbReference type="PROSITE" id="PS50929">
    <property type="entry name" value="ABC_TM1F"/>
    <property type="match status" value="2"/>
</dbReference>
<dbReference type="InterPro" id="IPR044746">
    <property type="entry name" value="ABCC_6TM_D1"/>
</dbReference>
<dbReference type="InterPro" id="IPR003593">
    <property type="entry name" value="AAA+_ATPase"/>
</dbReference>
<evidence type="ECO:0000256" key="1">
    <source>
        <dbReference type="ARBA" id="ARBA00004128"/>
    </source>
</evidence>
<dbReference type="AlphaFoldDB" id="A0A6G0WUI9"/>
<protein>
    <submittedName>
        <fullName evidence="13">Uncharacterized protein</fullName>
    </submittedName>
</protein>
<feature type="domain" description="ABC transmembrane type-1" evidence="12">
    <location>
        <begin position="698"/>
        <end position="966"/>
    </location>
</feature>
<dbReference type="Proteomes" id="UP000481153">
    <property type="component" value="Unassembled WGS sequence"/>
</dbReference>
<feature type="transmembrane region" description="Helical" evidence="10">
    <location>
        <begin position="689"/>
        <end position="712"/>
    </location>
</feature>
<evidence type="ECO:0000313" key="14">
    <source>
        <dbReference type="Proteomes" id="UP000481153"/>
    </source>
</evidence>
<dbReference type="VEuPathDB" id="FungiDB:AeMF1_019797"/>
<evidence type="ECO:0000256" key="9">
    <source>
        <dbReference type="ARBA" id="ARBA00023136"/>
    </source>
</evidence>
<keyword evidence="8 10" id="KW-1133">Transmembrane helix</keyword>
<comment type="similarity">
    <text evidence="2">Belongs to the ABC transporter superfamily. ABCC family. Conjugate transporter (TC 3.A.1.208) subfamily.</text>
</comment>
<evidence type="ECO:0000256" key="2">
    <source>
        <dbReference type="ARBA" id="ARBA00009726"/>
    </source>
</evidence>
<feature type="domain" description="ABC transmembrane type-1" evidence="12">
    <location>
        <begin position="108"/>
        <end position="385"/>
    </location>
</feature>
<dbReference type="PROSITE" id="PS50893">
    <property type="entry name" value="ABC_TRANSPORTER_2"/>
    <property type="match status" value="2"/>
</dbReference>
<dbReference type="FunFam" id="1.20.1560.10:FF:000013">
    <property type="entry name" value="ABC transporter C family member 2"/>
    <property type="match status" value="1"/>
</dbReference>
<dbReference type="InterPro" id="IPR044726">
    <property type="entry name" value="ABCC_6TM_D2"/>
</dbReference>
<proteinExistence type="inferred from homology"/>
<dbReference type="InterPro" id="IPR003439">
    <property type="entry name" value="ABC_transporter-like_ATP-bd"/>
</dbReference>
<dbReference type="InterPro" id="IPR050173">
    <property type="entry name" value="ABC_transporter_C-like"/>
</dbReference>
<dbReference type="PANTHER" id="PTHR24223:SF443">
    <property type="entry name" value="MULTIDRUG-RESISTANCE LIKE PROTEIN 1, ISOFORM I"/>
    <property type="match status" value="1"/>
</dbReference>
<accession>A0A6G0WUI9</accession>
<dbReference type="GO" id="GO:0140359">
    <property type="term" value="F:ABC-type transporter activity"/>
    <property type="evidence" value="ECO:0007669"/>
    <property type="project" value="InterPro"/>
</dbReference>
<feature type="transmembrane region" description="Helical" evidence="10">
    <location>
        <begin position="143"/>
        <end position="163"/>
    </location>
</feature>
<dbReference type="SUPFAM" id="SSF90123">
    <property type="entry name" value="ABC transporter transmembrane region"/>
    <property type="match status" value="2"/>
</dbReference>
<comment type="subcellular location">
    <subcellularLocation>
        <location evidence="1">Vacuole membrane</location>
        <topology evidence="1">Multi-pass membrane protein</topology>
    </subcellularLocation>
</comment>
<dbReference type="GO" id="GO:0016887">
    <property type="term" value="F:ATP hydrolysis activity"/>
    <property type="evidence" value="ECO:0007669"/>
    <property type="project" value="InterPro"/>
</dbReference>
<feature type="transmembrane region" description="Helical" evidence="10">
    <location>
        <begin position="105"/>
        <end position="123"/>
    </location>
</feature>
<feature type="transmembrane region" description="Helical" evidence="10">
    <location>
        <begin position="921"/>
        <end position="939"/>
    </location>
</feature>
<keyword evidence="14" id="KW-1185">Reference proteome</keyword>
<dbReference type="InterPro" id="IPR017871">
    <property type="entry name" value="ABC_transporter-like_CS"/>
</dbReference>
<feature type="transmembrane region" description="Helical" evidence="10">
    <location>
        <begin position="815"/>
        <end position="845"/>
    </location>
</feature>
<name>A0A6G0WUI9_9STRA</name>
<evidence type="ECO:0000256" key="5">
    <source>
        <dbReference type="ARBA" id="ARBA00022737"/>
    </source>
</evidence>
<keyword evidence="7" id="KW-0067">ATP-binding</keyword>
<dbReference type="CDD" id="cd18579">
    <property type="entry name" value="ABC_6TM_ABCC_D1"/>
    <property type="match status" value="1"/>
</dbReference>
<feature type="transmembrane region" description="Helical" evidence="10">
    <location>
        <begin position="326"/>
        <end position="349"/>
    </location>
</feature>
<evidence type="ECO:0000256" key="8">
    <source>
        <dbReference type="ARBA" id="ARBA00022989"/>
    </source>
</evidence>
<dbReference type="Gene3D" id="3.40.50.300">
    <property type="entry name" value="P-loop containing nucleotide triphosphate hydrolases"/>
    <property type="match status" value="2"/>
</dbReference>
<evidence type="ECO:0000256" key="4">
    <source>
        <dbReference type="ARBA" id="ARBA00022692"/>
    </source>
</evidence>
<organism evidence="13 14">
    <name type="scientific">Aphanomyces euteiches</name>
    <dbReference type="NCBI Taxonomy" id="100861"/>
    <lineage>
        <taxon>Eukaryota</taxon>
        <taxon>Sar</taxon>
        <taxon>Stramenopiles</taxon>
        <taxon>Oomycota</taxon>
        <taxon>Saprolegniomycetes</taxon>
        <taxon>Saprolegniales</taxon>
        <taxon>Verrucalvaceae</taxon>
        <taxon>Aphanomyces</taxon>
    </lineage>
</organism>
<dbReference type="PANTHER" id="PTHR24223">
    <property type="entry name" value="ATP-BINDING CASSETTE SUB-FAMILY C"/>
    <property type="match status" value="1"/>
</dbReference>
<feature type="domain" description="ABC transporter" evidence="11">
    <location>
        <begin position="414"/>
        <end position="640"/>
    </location>
</feature>
<dbReference type="PROSITE" id="PS00211">
    <property type="entry name" value="ABC_TRANSPORTER_1"/>
    <property type="match status" value="2"/>
</dbReference>
<evidence type="ECO:0000256" key="7">
    <source>
        <dbReference type="ARBA" id="ARBA00022840"/>
    </source>
</evidence>
<feature type="domain" description="ABC transporter" evidence="11">
    <location>
        <begin position="1015"/>
        <end position="1246"/>
    </location>
</feature>
<dbReference type="Gene3D" id="1.20.1560.10">
    <property type="entry name" value="ABC transporter type 1, transmembrane domain"/>
    <property type="match status" value="2"/>
</dbReference>
<keyword evidence="9 10" id="KW-0472">Membrane</keyword>
<keyword evidence="6" id="KW-0547">Nucleotide-binding</keyword>
<keyword evidence="3" id="KW-0813">Transport</keyword>
<evidence type="ECO:0000259" key="12">
    <source>
        <dbReference type="PROSITE" id="PS50929"/>
    </source>
</evidence>